<evidence type="ECO:0000256" key="1">
    <source>
        <dbReference type="SAM" id="SignalP"/>
    </source>
</evidence>
<evidence type="ECO:0000313" key="2">
    <source>
        <dbReference type="EMBL" id="KAE9410439.1"/>
    </source>
</evidence>
<dbReference type="Proteomes" id="UP000799118">
    <property type="component" value="Unassembled WGS sequence"/>
</dbReference>
<dbReference type="EMBL" id="ML769385">
    <property type="protein sequence ID" value="KAE9410439.1"/>
    <property type="molecule type" value="Genomic_DNA"/>
</dbReference>
<evidence type="ECO:0000313" key="3">
    <source>
        <dbReference type="Proteomes" id="UP000799118"/>
    </source>
</evidence>
<dbReference type="AlphaFoldDB" id="A0A6A4IIX6"/>
<name>A0A6A4IIX6_9AGAR</name>
<proteinExistence type="predicted"/>
<organism evidence="2 3">
    <name type="scientific">Gymnopus androsaceus JB14</name>
    <dbReference type="NCBI Taxonomy" id="1447944"/>
    <lineage>
        <taxon>Eukaryota</taxon>
        <taxon>Fungi</taxon>
        <taxon>Dikarya</taxon>
        <taxon>Basidiomycota</taxon>
        <taxon>Agaricomycotina</taxon>
        <taxon>Agaricomycetes</taxon>
        <taxon>Agaricomycetidae</taxon>
        <taxon>Agaricales</taxon>
        <taxon>Marasmiineae</taxon>
        <taxon>Omphalotaceae</taxon>
        <taxon>Gymnopus</taxon>
    </lineage>
</organism>
<sequence>MIPPTMTWPVKVLSIALALSASTRGQTTNATCATSFTWAENTAQQSPCLVTALLESLCEPGVQLPALPPSNHYTGPSFGLESSTCECSTVTYMLISACGACQNREWISWQEWSENCPTIELSVFPVQIPTSINVPLWAYMNISSINVSSPRLPYNLHPALSLRPRHHPWPIQALHHHLAKT</sequence>
<gene>
    <name evidence="2" type="ORF">BT96DRAFT_376361</name>
</gene>
<reference evidence="2" key="1">
    <citation type="journal article" date="2019" name="Environ. Microbiol.">
        <title>Fungal ecological strategies reflected in gene transcription - a case study of two litter decomposers.</title>
        <authorList>
            <person name="Barbi F."/>
            <person name="Kohler A."/>
            <person name="Barry K."/>
            <person name="Baskaran P."/>
            <person name="Daum C."/>
            <person name="Fauchery L."/>
            <person name="Ihrmark K."/>
            <person name="Kuo A."/>
            <person name="LaButti K."/>
            <person name="Lipzen A."/>
            <person name="Morin E."/>
            <person name="Grigoriev I.V."/>
            <person name="Henrissat B."/>
            <person name="Lindahl B."/>
            <person name="Martin F."/>
        </authorList>
    </citation>
    <scope>NUCLEOTIDE SEQUENCE</scope>
    <source>
        <strain evidence="2">JB14</strain>
    </source>
</reference>
<dbReference type="OrthoDB" id="2576311at2759"/>
<accession>A0A6A4IIX6</accession>
<keyword evidence="1" id="KW-0732">Signal</keyword>
<protein>
    <submittedName>
        <fullName evidence="2">Uncharacterized protein</fullName>
    </submittedName>
</protein>
<feature type="signal peptide" evidence="1">
    <location>
        <begin position="1"/>
        <end position="25"/>
    </location>
</feature>
<feature type="chain" id="PRO_5025353345" evidence="1">
    <location>
        <begin position="26"/>
        <end position="181"/>
    </location>
</feature>
<keyword evidence="3" id="KW-1185">Reference proteome</keyword>